<dbReference type="CDD" id="cd00707">
    <property type="entry name" value="Pancreat_lipase_like"/>
    <property type="match status" value="1"/>
</dbReference>
<gene>
    <name evidence="5" type="ORF">CTOB1V02_LOCUS868</name>
</gene>
<dbReference type="OrthoDB" id="199913at2759"/>
<dbReference type="FunFam" id="3.40.50.1820:FF:000288">
    <property type="entry name" value="Pancreatic triacylglycerol lipase"/>
    <property type="match status" value="1"/>
</dbReference>
<dbReference type="InterPro" id="IPR033906">
    <property type="entry name" value="Lipase_N"/>
</dbReference>
<reference evidence="5" key="1">
    <citation type="submission" date="2020-11" db="EMBL/GenBank/DDBJ databases">
        <authorList>
            <person name="Tran Van P."/>
        </authorList>
    </citation>
    <scope>NUCLEOTIDE SEQUENCE</scope>
</reference>
<dbReference type="SUPFAM" id="SSF53474">
    <property type="entry name" value="alpha/beta-Hydrolases"/>
    <property type="match status" value="1"/>
</dbReference>
<dbReference type="PANTHER" id="PTHR11610:SF186">
    <property type="entry name" value="FI22312P1"/>
    <property type="match status" value="1"/>
</dbReference>
<dbReference type="EMBL" id="OB660115">
    <property type="protein sequence ID" value="CAD7222871.1"/>
    <property type="molecule type" value="Genomic_DNA"/>
</dbReference>
<proteinExistence type="inferred from homology"/>
<dbReference type="PRINTS" id="PR00821">
    <property type="entry name" value="TAGLIPASE"/>
</dbReference>
<dbReference type="AlphaFoldDB" id="A0A7R8ZJW7"/>
<accession>A0A7R8ZJW7</accession>
<comment type="subcellular location">
    <subcellularLocation>
        <location evidence="1">Secreted</location>
    </subcellularLocation>
</comment>
<dbReference type="GO" id="GO:0016298">
    <property type="term" value="F:lipase activity"/>
    <property type="evidence" value="ECO:0007669"/>
    <property type="project" value="InterPro"/>
</dbReference>
<sequence>MLKTDADEIIRHIKSTVVCAWTAPPAYFFGCNLGYAKFSGPYEKDQERSSFLLISKTPSHYVLPSDVPPPAVPEEHPLTNEEITEATAELRLREEPDEETLFAAVVSSLAEWSWRRWIKATNRRVKRDEEVVCYQELGCFRDEGPFDYLDLLPSPPEEIGTVFYLFTRLNPSRPQVLHYKNLSTVETVLFNASVPTKLIVHGFGSSCSHRWATEMRTALLLQVDCNVICVDWEKGSATPNYVKAAVNAQLVGREVALFTEGLAVAMNYSVADFHMIGFSLGAHVAGFAGSKINSMTSVPGNITRITGLDPAGPLFEGYSAQARLDASDASFVDVIHSNGESLILGGLGAYEPLGHVDFYPNGGRVQKGCKNLFVGAVTDMLWVAGVEGRSLCNHRRAYKFFAYSLSPQCPFPAFACENYEAFLEGNCFPCRGTSEGAECGMMGYYADVAPGRGRMYLVTREEDPFCAKQYKVTIEISGHQEKTYGALEITLTTAEGYNETFPITRKPSWELNGGDRLTKILAPHPAMGDVFQVHLRYIKYNGWIYGGSGSVLVSSLQLMDSLGNSQSACGRDTVLTDGVLLAFPLEDGPCVPKVIEAGILEHVVLGESYQKLNVSLMSFQPPPPTLVQGLNNAIPAPSVWSDGADTRDKPLKEQALFVIPPPNMHMLEEAGMVAHSACRATTEPPVGSGRPSPDKGPRMGASATKQALL</sequence>
<evidence type="ECO:0000313" key="5">
    <source>
        <dbReference type="EMBL" id="CAD7222871.1"/>
    </source>
</evidence>
<dbReference type="InterPro" id="IPR000734">
    <property type="entry name" value="TAG_lipase"/>
</dbReference>
<dbReference type="InterPro" id="IPR029058">
    <property type="entry name" value="AB_hydrolase_fold"/>
</dbReference>
<dbReference type="Gene3D" id="2.60.60.20">
    <property type="entry name" value="PLAT/LH2 domain"/>
    <property type="match status" value="1"/>
</dbReference>
<name>A0A7R8ZJW7_9CRUS</name>
<dbReference type="Gene3D" id="3.40.50.1820">
    <property type="entry name" value="alpha/beta hydrolase"/>
    <property type="match status" value="1"/>
</dbReference>
<evidence type="ECO:0000256" key="1">
    <source>
        <dbReference type="ARBA" id="ARBA00004613"/>
    </source>
</evidence>
<dbReference type="InterPro" id="IPR013818">
    <property type="entry name" value="Lipase"/>
</dbReference>
<evidence type="ECO:0000256" key="4">
    <source>
        <dbReference type="RuleBase" id="RU004262"/>
    </source>
</evidence>
<dbReference type="GO" id="GO:0005615">
    <property type="term" value="C:extracellular space"/>
    <property type="evidence" value="ECO:0007669"/>
    <property type="project" value="TreeGrafter"/>
</dbReference>
<dbReference type="GO" id="GO:0016042">
    <property type="term" value="P:lipid catabolic process"/>
    <property type="evidence" value="ECO:0007669"/>
    <property type="project" value="TreeGrafter"/>
</dbReference>
<dbReference type="PANTHER" id="PTHR11610">
    <property type="entry name" value="LIPASE"/>
    <property type="match status" value="1"/>
</dbReference>
<evidence type="ECO:0000256" key="2">
    <source>
        <dbReference type="ARBA" id="ARBA00010701"/>
    </source>
</evidence>
<protein>
    <submittedName>
        <fullName evidence="5">Uncharacterized protein</fullName>
    </submittedName>
</protein>
<evidence type="ECO:0000256" key="3">
    <source>
        <dbReference type="ARBA" id="ARBA00022525"/>
    </source>
</evidence>
<keyword evidence="3" id="KW-0964">Secreted</keyword>
<comment type="similarity">
    <text evidence="2 4">Belongs to the AB hydrolase superfamily. Lipase family.</text>
</comment>
<dbReference type="Pfam" id="PF00151">
    <property type="entry name" value="Lipase"/>
    <property type="match status" value="1"/>
</dbReference>
<organism evidence="5">
    <name type="scientific">Cyprideis torosa</name>
    <dbReference type="NCBI Taxonomy" id="163714"/>
    <lineage>
        <taxon>Eukaryota</taxon>
        <taxon>Metazoa</taxon>
        <taxon>Ecdysozoa</taxon>
        <taxon>Arthropoda</taxon>
        <taxon>Crustacea</taxon>
        <taxon>Oligostraca</taxon>
        <taxon>Ostracoda</taxon>
        <taxon>Podocopa</taxon>
        <taxon>Podocopida</taxon>
        <taxon>Cytherocopina</taxon>
        <taxon>Cytheroidea</taxon>
        <taxon>Cytherideidae</taxon>
        <taxon>Cyprideis</taxon>
    </lineage>
</organism>